<dbReference type="Proteomes" id="UP001062846">
    <property type="component" value="Chromosome 12"/>
</dbReference>
<keyword evidence="2" id="KW-1185">Reference proteome</keyword>
<gene>
    <name evidence="1" type="ORF">RHMOL_Rhmol12G0139100</name>
</gene>
<evidence type="ECO:0000313" key="2">
    <source>
        <dbReference type="Proteomes" id="UP001062846"/>
    </source>
</evidence>
<proteinExistence type="predicted"/>
<reference evidence="1" key="1">
    <citation type="submission" date="2022-02" db="EMBL/GenBank/DDBJ databases">
        <title>Plant Genome Project.</title>
        <authorList>
            <person name="Zhang R.-G."/>
        </authorList>
    </citation>
    <scope>NUCLEOTIDE SEQUENCE</scope>
    <source>
        <strain evidence="1">AT1</strain>
    </source>
</reference>
<comment type="caution">
    <text evidence="1">The sequence shown here is derived from an EMBL/GenBank/DDBJ whole genome shotgun (WGS) entry which is preliminary data.</text>
</comment>
<sequence>MSSSPRFPMYENEFGMGKAAAIRSGYANKSDGSVAFYPGYEGGGSMDLELCLLPDAMSGLESDAEFMDMVNVSAHKCRFC</sequence>
<accession>A0ACC0LHQ7</accession>
<dbReference type="EMBL" id="CM046399">
    <property type="protein sequence ID" value="KAI8528296.1"/>
    <property type="molecule type" value="Genomic_DNA"/>
</dbReference>
<name>A0ACC0LHQ7_RHOML</name>
<protein>
    <submittedName>
        <fullName evidence="1">Uncharacterized protein</fullName>
    </submittedName>
</protein>
<evidence type="ECO:0000313" key="1">
    <source>
        <dbReference type="EMBL" id="KAI8528296.1"/>
    </source>
</evidence>
<organism evidence="1 2">
    <name type="scientific">Rhododendron molle</name>
    <name type="common">Chinese azalea</name>
    <name type="synonym">Azalea mollis</name>
    <dbReference type="NCBI Taxonomy" id="49168"/>
    <lineage>
        <taxon>Eukaryota</taxon>
        <taxon>Viridiplantae</taxon>
        <taxon>Streptophyta</taxon>
        <taxon>Embryophyta</taxon>
        <taxon>Tracheophyta</taxon>
        <taxon>Spermatophyta</taxon>
        <taxon>Magnoliopsida</taxon>
        <taxon>eudicotyledons</taxon>
        <taxon>Gunneridae</taxon>
        <taxon>Pentapetalae</taxon>
        <taxon>asterids</taxon>
        <taxon>Ericales</taxon>
        <taxon>Ericaceae</taxon>
        <taxon>Ericoideae</taxon>
        <taxon>Rhodoreae</taxon>
        <taxon>Rhododendron</taxon>
    </lineage>
</organism>